<dbReference type="EMBL" id="AE017343">
    <property type="protein sequence ID" value="AAW42036.1"/>
    <property type="molecule type" value="Genomic_DNA"/>
</dbReference>
<evidence type="ECO:0000256" key="8">
    <source>
        <dbReference type="SAM" id="MobiDB-lite"/>
    </source>
</evidence>
<evidence type="ECO:0000256" key="4">
    <source>
        <dbReference type="ARBA" id="ARBA00022722"/>
    </source>
</evidence>
<evidence type="ECO:0000256" key="1">
    <source>
        <dbReference type="ARBA" id="ARBA00001968"/>
    </source>
</evidence>
<evidence type="ECO:0000259" key="9">
    <source>
        <dbReference type="Pfam" id="PF13359"/>
    </source>
</evidence>
<dbReference type="Proteomes" id="UP000002149">
    <property type="component" value="Chromosome 3"/>
</dbReference>
<proteinExistence type="inferred from homology"/>
<gene>
    <name evidence="10" type="ordered locus">CNC00540</name>
</gene>
<dbReference type="GO" id="GO:0016787">
    <property type="term" value="F:hydrolase activity"/>
    <property type="evidence" value="ECO:0007669"/>
    <property type="project" value="UniProtKB-KW"/>
</dbReference>
<dbReference type="GeneID" id="3256806"/>
<comment type="similarity">
    <text evidence="3">Belongs to the HARBI1 family.</text>
</comment>
<dbReference type="PANTHER" id="PTHR22930">
    <property type="match status" value="1"/>
</dbReference>
<keyword evidence="7" id="KW-0539">Nucleus</keyword>
<evidence type="ECO:0000256" key="7">
    <source>
        <dbReference type="ARBA" id="ARBA00023242"/>
    </source>
</evidence>
<accession>Q5KL71</accession>
<evidence type="ECO:0000313" key="10">
    <source>
        <dbReference type="EMBL" id="AAW42036.1"/>
    </source>
</evidence>
<dbReference type="GO" id="GO:0004518">
    <property type="term" value="F:nuclease activity"/>
    <property type="evidence" value="ECO:0007669"/>
    <property type="project" value="UniProtKB-KW"/>
</dbReference>
<feature type="domain" description="DDE Tnp4" evidence="9">
    <location>
        <begin position="176"/>
        <end position="355"/>
    </location>
</feature>
<dbReference type="Pfam" id="PF13359">
    <property type="entry name" value="DDE_Tnp_4"/>
    <property type="match status" value="1"/>
</dbReference>
<evidence type="ECO:0000256" key="6">
    <source>
        <dbReference type="ARBA" id="ARBA00022801"/>
    </source>
</evidence>
<organism evidence="10 11">
    <name type="scientific">Cryptococcus deneoformans (strain JEC21 / ATCC MYA-565)</name>
    <name type="common">Cryptococcus neoformans var. neoformans serotype D</name>
    <dbReference type="NCBI Taxonomy" id="214684"/>
    <lineage>
        <taxon>Eukaryota</taxon>
        <taxon>Fungi</taxon>
        <taxon>Dikarya</taxon>
        <taxon>Basidiomycota</taxon>
        <taxon>Agaricomycotina</taxon>
        <taxon>Tremellomycetes</taxon>
        <taxon>Tremellales</taxon>
        <taxon>Cryptococcaceae</taxon>
        <taxon>Cryptococcus</taxon>
        <taxon>Cryptococcus neoformans species complex</taxon>
    </lineage>
</organism>
<dbReference type="InParanoid" id="Q5KL71"/>
<dbReference type="RefSeq" id="XP_569343.1">
    <property type="nucleotide sequence ID" value="XM_569343.2"/>
</dbReference>
<protein>
    <recommendedName>
        <fullName evidence="9">DDE Tnp4 domain-containing protein</fullName>
    </recommendedName>
</protein>
<dbReference type="InterPro" id="IPR027806">
    <property type="entry name" value="HARBI1_dom"/>
</dbReference>
<feature type="region of interest" description="Disordered" evidence="8">
    <location>
        <begin position="391"/>
        <end position="413"/>
    </location>
</feature>
<keyword evidence="4" id="KW-0540">Nuclease</keyword>
<comment type="subcellular location">
    <subcellularLocation>
        <location evidence="2">Nucleus</location>
    </subcellularLocation>
</comment>
<dbReference type="GO" id="GO:0005634">
    <property type="term" value="C:nucleus"/>
    <property type="evidence" value="ECO:0007669"/>
    <property type="project" value="UniProtKB-SubCell"/>
</dbReference>
<comment type="cofactor">
    <cofactor evidence="1">
        <name>a divalent metal cation</name>
        <dbReference type="ChEBI" id="CHEBI:60240"/>
    </cofactor>
</comment>
<keyword evidence="6" id="KW-0378">Hydrolase</keyword>
<dbReference type="InterPro" id="IPR045249">
    <property type="entry name" value="HARBI1-like"/>
</dbReference>
<evidence type="ECO:0000313" key="11">
    <source>
        <dbReference type="Proteomes" id="UP000002149"/>
    </source>
</evidence>
<dbReference type="HOGENOM" id="CLU_018552_2_2_1"/>
<name>Q5KL71_CRYD1</name>
<reference evidence="10 11" key="1">
    <citation type="journal article" date="2005" name="Science">
        <title>The genome of the basidiomycetous yeast and human pathogen Cryptococcus neoformans.</title>
        <authorList>
            <person name="Loftus B.J."/>
            <person name="Fung E."/>
            <person name="Roncaglia P."/>
            <person name="Rowley D."/>
            <person name="Amedeo P."/>
            <person name="Bruno D."/>
            <person name="Vamathevan J."/>
            <person name="Miranda M."/>
            <person name="Anderson I.J."/>
            <person name="Fraser J.A."/>
            <person name="Allen J.E."/>
            <person name="Bosdet I.E."/>
            <person name="Brent M.R."/>
            <person name="Chiu R."/>
            <person name="Doering T.L."/>
            <person name="Donlin M.J."/>
            <person name="D'Souza C.A."/>
            <person name="Fox D.S."/>
            <person name="Grinberg V."/>
            <person name="Fu J."/>
            <person name="Fukushima M."/>
            <person name="Haas B.J."/>
            <person name="Huang J.C."/>
            <person name="Janbon G."/>
            <person name="Jones S.J."/>
            <person name="Koo H.L."/>
            <person name="Krzywinski M.I."/>
            <person name="Kwon-Chung J.K."/>
            <person name="Lengeler K.B."/>
            <person name="Maiti R."/>
            <person name="Marra M.A."/>
            <person name="Marra R.E."/>
            <person name="Mathewson C.A."/>
            <person name="Mitchell T.G."/>
            <person name="Pertea M."/>
            <person name="Riggs F.R."/>
            <person name="Salzberg S.L."/>
            <person name="Schein J.E."/>
            <person name="Shvartsbeyn A."/>
            <person name="Shin H."/>
            <person name="Shumway M."/>
            <person name="Specht C.A."/>
            <person name="Suh B.B."/>
            <person name="Tenney A."/>
            <person name="Utterback T.R."/>
            <person name="Wickes B.L."/>
            <person name="Wortman J.R."/>
            <person name="Wye N.H."/>
            <person name="Kronstad J.W."/>
            <person name="Lodge J.K."/>
            <person name="Heitman J."/>
            <person name="Davis R.W."/>
            <person name="Fraser C.M."/>
            <person name="Hyman R.W."/>
        </authorList>
    </citation>
    <scope>NUCLEOTIDE SEQUENCE [LARGE SCALE GENOMIC DNA]</scope>
    <source>
        <strain evidence="11">JEC21 / ATCC MYA-565</strain>
    </source>
</reference>
<evidence type="ECO:0000256" key="3">
    <source>
        <dbReference type="ARBA" id="ARBA00006958"/>
    </source>
</evidence>
<dbReference type="KEGG" id="cne:CNC00540"/>
<dbReference type="GO" id="GO:0046872">
    <property type="term" value="F:metal ion binding"/>
    <property type="evidence" value="ECO:0007669"/>
    <property type="project" value="UniProtKB-KW"/>
</dbReference>
<dbReference type="eggNOG" id="KOG4585">
    <property type="taxonomic scope" value="Eukaryota"/>
</dbReference>
<keyword evidence="5" id="KW-0479">Metal-binding</keyword>
<dbReference type="PaxDb" id="214684-Q5KL71"/>
<dbReference type="OMA" id="NCVERCI"/>
<sequence>MPRRSAKYKATARARELYRMATILNHKQLKTSLSIPYHALRTSRYLNRPKKYGQLRSRDAVARITSIHEIPDEDFRRKLRVNHTEFRKLLCLIKDHPVSSLMVQESRRTPFYSLQLRSIDWDIADGTSAIWTTRVIKAILSLERNNVYWPDENERKAIDRHFEEEEDIPDGCVGIIDGFHVPFAYKPARHDAVDSLSYKGRYGFNILGICDHLKRIRYFQYGYPASAHDARIFKNCSLFEEANADAQSNREAMLQGRAVHSEMISQGEYLLADSAFPAGDWCVPLFKRRRGQNDLDAPEAKFNKKCSSARVKIEHAYGILKNRWQSLRNLRVKIRNVRDEGVATCWIRACVVLHNLLIDTGDWYNQLDGDADEPDDYIDIERMQERMERVLERHREEEEDEARDARDASNLTRKRVMERMQEIERRDLL</sequence>
<evidence type="ECO:0000256" key="2">
    <source>
        <dbReference type="ARBA" id="ARBA00004123"/>
    </source>
</evidence>
<dbReference type="VEuPathDB" id="FungiDB:CNC00540"/>
<dbReference type="OrthoDB" id="5540949at2759"/>
<dbReference type="AlphaFoldDB" id="Q5KL71"/>
<dbReference type="PANTHER" id="PTHR22930:SF85">
    <property type="entry name" value="GH03217P-RELATED"/>
    <property type="match status" value="1"/>
</dbReference>
<keyword evidence="11" id="KW-1185">Reference proteome</keyword>
<evidence type="ECO:0000256" key="5">
    <source>
        <dbReference type="ARBA" id="ARBA00022723"/>
    </source>
</evidence>